<accession>A0A4V1LF64</accession>
<dbReference type="GO" id="GO:0009089">
    <property type="term" value="P:lysine biosynthetic process via diaminopimelate"/>
    <property type="evidence" value="ECO:0007669"/>
    <property type="project" value="TreeGrafter"/>
</dbReference>
<dbReference type="GO" id="GO:0009014">
    <property type="term" value="F:succinyl-diaminopimelate desuccinylase activity"/>
    <property type="evidence" value="ECO:0007669"/>
    <property type="project" value="TreeGrafter"/>
</dbReference>
<feature type="domain" description="Peptidase M20 dimerisation" evidence="4">
    <location>
        <begin position="196"/>
        <end position="347"/>
    </location>
</feature>
<keyword evidence="3 5" id="KW-0378">Hydrolase</keyword>
<organism evidence="5 6">
    <name type="scientific">Levilactobacillus suantsaii</name>
    <dbReference type="NCBI Taxonomy" id="2292255"/>
    <lineage>
        <taxon>Bacteria</taxon>
        <taxon>Bacillati</taxon>
        <taxon>Bacillota</taxon>
        <taxon>Bacilli</taxon>
        <taxon>Lactobacillales</taxon>
        <taxon>Lactobacillaceae</taxon>
        <taxon>Levilactobacillus</taxon>
    </lineage>
</organism>
<dbReference type="AlphaFoldDB" id="A0A4V1LF64"/>
<dbReference type="PANTHER" id="PTHR43270:SF8">
    <property type="entry name" value="DI- AND TRIPEPTIDASE DUG2-RELATED"/>
    <property type="match status" value="1"/>
</dbReference>
<dbReference type="Pfam" id="PF01546">
    <property type="entry name" value="Peptidase_M20"/>
    <property type="match status" value="1"/>
</dbReference>
<protein>
    <submittedName>
        <fullName evidence="5">M20/M25/M40 family metallo-hydrolase</fullName>
    </submittedName>
</protein>
<dbReference type="GO" id="GO:0046872">
    <property type="term" value="F:metal ion binding"/>
    <property type="evidence" value="ECO:0007669"/>
    <property type="project" value="UniProtKB-KW"/>
</dbReference>
<proteinExistence type="predicted"/>
<gene>
    <name evidence="5" type="ORF">DXH47_09900</name>
</gene>
<keyword evidence="1" id="KW-0645">Protease</keyword>
<evidence type="ECO:0000313" key="6">
    <source>
        <dbReference type="Proteomes" id="UP000290602"/>
    </source>
</evidence>
<dbReference type="EMBL" id="QXIL01000025">
    <property type="protein sequence ID" value="RXI76796.1"/>
    <property type="molecule type" value="Genomic_DNA"/>
</dbReference>
<comment type="caution">
    <text evidence="5">The sequence shown here is derived from an EMBL/GenBank/DDBJ whole genome shotgun (WGS) entry which is preliminary data.</text>
</comment>
<dbReference type="OrthoDB" id="9761532at2"/>
<dbReference type="GO" id="GO:0006508">
    <property type="term" value="P:proteolysis"/>
    <property type="evidence" value="ECO:0007669"/>
    <property type="project" value="UniProtKB-KW"/>
</dbReference>
<dbReference type="InterPro" id="IPR011650">
    <property type="entry name" value="Peptidase_M20_dimer"/>
</dbReference>
<dbReference type="Pfam" id="PF07687">
    <property type="entry name" value="M20_dimer"/>
    <property type="match status" value="1"/>
</dbReference>
<evidence type="ECO:0000313" key="5">
    <source>
        <dbReference type="EMBL" id="RXI76796.1"/>
    </source>
</evidence>
<keyword evidence="6" id="KW-1185">Reference proteome</keyword>
<dbReference type="Proteomes" id="UP000290602">
    <property type="component" value="Unassembled WGS sequence"/>
</dbReference>
<evidence type="ECO:0000256" key="1">
    <source>
        <dbReference type="ARBA" id="ARBA00022670"/>
    </source>
</evidence>
<keyword evidence="2" id="KW-0479">Metal-binding</keyword>
<evidence type="ECO:0000256" key="2">
    <source>
        <dbReference type="ARBA" id="ARBA00022723"/>
    </source>
</evidence>
<dbReference type="Gene3D" id="3.30.70.360">
    <property type="match status" value="1"/>
</dbReference>
<dbReference type="GO" id="GO:0008233">
    <property type="term" value="F:peptidase activity"/>
    <property type="evidence" value="ECO:0007669"/>
    <property type="project" value="UniProtKB-KW"/>
</dbReference>
<evidence type="ECO:0000256" key="3">
    <source>
        <dbReference type="ARBA" id="ARBA00022801"/>
    </source>
</evidence>
<reference evidence="5 6" key="1">
    <citation type="submission" date="2018-08" db="EMBL/GenBank/DDBJ databases">
        <title>Lactobacillus suantsai sp. nov., isolated from traditional fermented suan-tsai in Taiwan.</title>
        <authorList>
            <person name="Huang C.-H."/>
        </authorList>
    </citation>
    <scope>NUCLEOTIDE SEQUENCE [LARGE SCALE GENOMIC DNA]</scope>
    <source>
        <strain evidence="5 6">BCRC 12945</strain>
    </source>
</reference>
<dbReference type="RefSeq" id="WP_129033159.1">
    <property type="nucleotide sequence ID" value="NZ_CP059603.1"/>
</dbReference>
<dbReference type="PANTHER" id="PTHR43270">
    <property type="entry name" value="BETA-ALA-HIS DIPEPTIDASE"/>
    <property type="match status" value="1"/>
</dbReference>
<dbReference type="InterPro" id="IPR002933">
    <property type="entry name" value="Peptidase_M20"/>
</dbReference>
<dbReference type="SUPFAM" id="SSF53187">
    <property type="entry name" value="Zn-dependent exopeptidases"/>
    <property type="match status" value="1"/>
</dbReference>
<evidence type="ECO:0000259" key="4">
    <source>
        <dbReference type="Pfam" id="PF07687"/>
    </source>
</evidence>
<dbReference type="InterPro" id="IPR051458">
    <property type="entry name" value="Cyt/Met_Dipeptidase"/>
</dbReference>
<dbReference type="GO" id="GO:0005829">
    <property type="term" value="C:cytosol"/>
    <property type="evidence" value="ECO:0007669"/>
    <property type="project" value="TreeGrafter"/>
</dbReference>
<dbReference type="Gene3D" id="3.40.630.10">
    <property type="entry name" value="Zn peptidases"/>
    <property type="match status" value="1"/>
</dbReference>
<name>A0A4V1LF64_9LACO</name>
<sequence>MSSLATAVTAALAADTDRLAAYLHLQTVSAQHKQIPETVAFLNRAFQELGAQVQIWRDVPGSNPFVFATFAAGPTGNAHKTVLFYNHYDVQPPEPLAEWQSDPFTLTTRNGQYVARGIADDKGELMARLSAIKALQQSGGLPCNLKFVVEGEEEIGSPHIPQMTQQHAADLTADALIWETGGKDTADNFQVTCGAKGILCLELSVTTADKDLHSSQAAYADNAAWRLTQALASLRGPQNQIKVAGFTQAIRPLTKTERQAVAAMPLDTATLKAEFGLKRPLIHADPVTELVNGTTMTINGLSSGYEGPGVKTVIPKTATAKVDCRLVPDQDPHELADLITAQLQQNGYGDVQVNVLLGEAPFRSDLSAPFVQTAVAVAHTVYGDQVRLVPNMAGTGPQAPFFKALHAPLIAVGSTWAGSGPHAPNENVRIADYQQGTLYTAKLLAAFGAEA</sequence>